<evidence type="ECO:0000256" key="2">
    <source>
        <dbReference type="ARBA" id="ARBA00023125"/>
    </source>
</evidence>
<dbReference type="PANTHER" id="PTHR43280">
    <property type="entry name" value="ARAC-FAMILY TRANSCRIPTIONAL REGULATOR"/>
    <property type="match status" value="1"/>
</dbReference>
<dbReference type="SUPFAM" id="SSF46689">
    <property type="entry name" value="Homeodomain-like"/>
    <property type="match status" value="1"/>
</dbReference>
<dbReference type="SUPFAM" id="SSF51215">
    <property type="entry name" value="Regulatory protein AraC"/>
    <property type="match status" value="1"/>
</dbReference>
<evidence type="ECO:0000313" key="5">
    <source>
        <dbReference type="EMBL" id="NPE14250.1"/>
    </source>
</evidence>
<dbReference type="InterPro" id="IPR037923">
    <property type="entry name" value="HTH-like"/>
</dbReference>
<dbReference type="PANTHER" id="PTHR43280:SF32">
    <property type="entry name" value="TRANSCRIPTIONAL REGULATORY PROTEIN"/>
    <property type="match status" value="1"/>
</dbReference>
<evidence type="ECO:0000313" key="6">
    <source>
        <dbReference type="Proteomes" id="UP001193734"/>
    </source>
</evidence>
<feature type="domain" description="HTH araC/xylS-type" evidence="4">
    <location>
        <begin position="193"/>
        <end position="291"/>
    </location>
</feature>
<organism evidence="5 6">
    <name type="scientific">Xylanibacter rodentium</name>
    <dbReference type="NCBI Taxonomy" id="2736289"/>
    <lineage>
        <taxon>Bacteria</taxon>
        <taxon>Pseudomonadati</taxon>
        <taxon>Bacteroidota</taxon>
        <taxon>Bacteroidia</taxon>
        <taxon>Bacteroidales</taxon>
        <taxon>Prevotellaceae</taxon>
        <taxon>Xylanibacter</taxon>
    </lineage>
</organism>
<reference evidence="5 6" key="1">
    <citation type="submission" date="2020-05" db="EMBL/GenBank/DDBJ databases">
        <title>Distinct polysaccharide utilization as determinants for interspecies competition between intestinal Prevotella spp.</title>
        <authorList>
            <person name="Galvez E.J.C."/>
            <person name="Iljazovic A."/>
            <person name="Strowig T."/>
        </authorList>
    </citation>
    <scope>NUCLEOTIDE SEQUENCE [LARGE SCALE GENOMIC DNA]</scope>
    <source>
        <strain evidence="5 6">PROD</strain>
    </source>
</reference>
<keyword evidence="2" id="KW-0238">DNA-binding</keyword>
<comment type="caution">
    <text evidence="5">The sequence shown here is derived from an EMBL/GenBank/DDBJ whole genome shotgun (WGS) entry which is preliminary data.</text>
</comment>
<dbReference type="InterPro" id="IPR018060">
    <property type="entry name" value="HTH_AraC"/>
</dbReference>
<dbReference type="Gene3D" id="1.10.10.60">
    <property type="entry name" value="Homeodomain-like"/>
    <property type="match status" value="1"/>
</dbReference>
<keyword evidence="3" id="KW-0804">Transcription</keyword>
<evidence type="ECO:0000256" key="3">
    <source>
        <dbReference type="ARBA" id="ARBA00023163"/>
    </source>
</evidence>
<evidence type="ECO:0000256" key="1">
    <source>
        <dbReference type="ARBA" id="ARBA00023015"/>
    </source>
</evidence>
<keyword evidence="1" id="KW-0805">Transcription regulation</keyword>
<protein>
    <submittedName>
        <fullName evidence="5">AraC family transcriptional regulator</fullName>
    </submittedName>
</protein>
<dbReference type="Pfam" id="PF12833">
    <property type="entry name" value="HTH_18"/>
    <property type="match status" value="1"/>
</dbReference>
<keyword evidence="6" id="KW-1185">Reference proteome</keyword>
<dbReference type="PROSITE" id="PS01124">
    <property type="entry name" value="HTH_ARAC_FAMILY_2"/>
    <property type="match status" value="1"/>
</dbReference>
<dbReference type="SMART" id="SM00342">
    <property type="entry name" value="HTH_ARAC"/>
    <property type="match status" value="1"/>
</dbReference>
<sequence length="291" mass="34119">MNQKSIKDADIQGAKNLNEANFIGNDILITNMCDVPIPDGARRMNFILITLCTGGEARYTVDTQEQTVRKNDVIIISERHVVADYKSSLDIDGICIIMSVKFFYETISNVGDISVMFLFSKNHPVVSLTQNEADTFKSYFYMLKDKLADMQNHFRRELARTLMLAMFYEMSNVIYRVQQNNSRRHTRADVIFTRFLHLVEENFKRERRVGWYAEQLCITPKYLSETVKSVSRRTPNEWIDRYVTFELRIQLRNFTKSIKEIAIDMNFPNQSFLGKYFKEHVGMSPSEYRKS</sequence>
<dbReference type="RefSeq" id="WP_172177512.1">
    <property type="nucleotide sequence ID" value="NZ_CASGIA010000018.1"/>
</dbReference>
<accession>A0ABX2AV72</accession>
<dbReference type="InterPro" id="IPR009057">
    <property type="entry name" value="Homeodomain-like_sf"/>
</dbReference>
<evidence type="ECO:0000259" key="4">
    <source>
        <dbReference type="PROSITE" id="PS01124"/>
    </source>
</evidence>
<proteinExistence type="predicted"/>
<dbReference type="Proteomes" id="UP001193734">
    <property type="component" value="Unassembled WGS sequence"/>
</dbReference>
<gene>
    <name evidence="5" type="ORF">HPS55_07905</name>
</gene>
<name>A0ABX2AV72_9BACT</name>
<dbReference type="EMBL" id="JABKKE010000011">
    <property type="protein sequence ID" value="NPE14250.1"/>
    <property type="molecule type" value="Genomic_DNA"/>
</dbReference>
<dbReference type="GeneID" id="82157690"/>